<protein>
    <submittedName>
        <fullName evidence="2">Uncharacterized protein</fullName>
    </submittedName>
</protein>
<dbReference type="EMBL" id="BRYB01003944">
    <property type="protein sequence ID" value="GMI23116.1"/>
    <property type="molecule type" value="Genomic_DNA"/>
</dbReference>
<keyword evidence="3" id="KW-1185">Reference proteome</keyword>
<comment type="caution">
    <text evidence="2">The sequence shown here is derived from an EMBL/GenBank/DDBJ whole genome shotgun (WGS) entry which is preliminary data.</text>
</comment>
<feature type="region of interest" description="Disordered" evidence="1">
    <location>
        <begin position="197"/>
        <end position="222"/>
    </location>
</feature>
<dbReference type="Proteomes" id="UP001165060">
    <property type="component" value="Unassembled WGS sequence"/>
</dbReference>
<name>A0ABQ6MB73_9STRA</name>
<evidence type="ECO:0000313" key="2">
    <source>
        <dbReference type="EMBL" id="GMI23116.1"/>
    </source>
</evidence>
<reference evidence="2 3" key="1">
    <citation type="journal article" date="2023" name="Commun. Biol.">
        <title>Genome analysis of Parmales, the sister group of diatoms, reveals the evolutionary specialization of diatoms from phago-mixotrophs to photoautotrophs.</title>
        <authorList>
            <person name="Ban H."/>
            <person name="Sato S."/>
            <person name="Yoshikawa S."/>
            <person name="Yamada K."/>
            <person name="Nakamura Y."/>
            <person name="Ichinomiya M."/>
            <person name="Sato N."/>
            <person name="Blanc-Mathieu R."/>
            <person name="Endo H."/>
            <person name="Kuwata A."/>
            <person name="Ogata H."/>
        </authorList>
    </citation>
    <scope>NUCLEOTIDE SEQUENCE [LARGE SCALE GENOMIC DNA]</scope>
</reference>
<gene>
    <name evidence="2" type="ORF">TeGR_g14358</name>
</gene>
<organism evidence="2 3">
    <name type="scientific">Tetraparma gracilis</name>
    <dbReference type="NCBI Taxonomy" id="2962635"/>
    <lineage>
        <taxon>Eukaryota</taxon>
        <taxon>Sar</taxon>
        <taxon>Stramenopiles</taxon>
        <taxon>Ochrophyta</taxon>
        <taxon>Bolidophyceae</taxon>
        <taxon>Parmales</taxon>
        <taxon>Triparmaceae</taxon>
        <taxon>Tetraparma</taxon>
    </lineage>
</organism>
<accession>A0ABQ6MB73</accession>
<evidence type="ECO:0000256" key="1">
    <source>
        <dbReference type="SAM" id="MobiDB-lite"/>
    </source>
</evidence>
<proteinExistence type="predicted"/>
<sequence length="222" mass="24472">MSSLPRDCITFSNLVFLVVAYRHHPAHSLLPSPYHLDSRPLLLLAVVLSGSLSFLFHATEHGSYNLFGFYAVDHNLPPPSPLIRALLPPPFLAFCEANTATLLLLDELAAIFLVALLVRAIFDKGKDYLPPRDRLLGALLFVPTRYPISTSCSLLCLLVSDLLLTGTPHALAHSLWHVQAFSLLERVLTKIDRPHHPHSPLASQARPRNRSGSGGLDELKLS</sequence>
<evidence type="ECO:0000313" key="3">
    <source>
        <dbReference type="Proteomes" id="UP001165060"/>
    </source>
</evidence>